<dbReference type="GO" id="GO:0046872">
    <property type="term" value="F:metal ion binding"/>
    <property type="evidence" value="ECO:0007669"/>
    <property type="project" value="UniProtKB-KW"/>
</dbReference>
<gene>
    <name evidence="6" type="ORF">PXH66_06385</name>
</gene>
<organism evidence="6 7">
    <name type="scientific">Synoicihabitans lomoniglobus</name>
    <dbReference type="NCBI Taxonomy" id="2909285"/>
    <lineage>
        <taxon>Bacteria</taxon>
        <taxon>Pseudomonadati</taxon>
        <taxon>Verrucomicrobiota</taxon>
        <taxon>Opitutia</taxon>
        <taxon>Opitutales</taxon>
        <taxon>Opitutaceae</taxon>
        <taxon>Synoicihabitans</taxon>
    </lineage>
</organism>
<name>A0AAF0CR04_9BACT</name>
<evidence type="ECO:0000259" key="5">
    <source>
        <dbReference type="PROSITE" id="PS51007"/>
    </source>
</evidence>
<dbReference type="Pfam" id="PF13442">
    <property type="entry name" value="Cytochrome_CBB3"/>
    <property type="match status" value="1"/>
</dbReference>
<evidence type="ECO:0000256" key="2">
    <source>
        <dbReference type="ARBA" id="ARBA00022723"/>
    </source>
</evidence>
<dbReference type="GO" id="GO:0009055">
    <property type="term" value="F:electron transfer activity"/>
    <property type="evidence" value="ECO:0007669"/>
    <property type="project" value="InterPro"/>
</dbReference>
<reference evidence="6" key="1">
    <citation type="submission" date="2023-03" db="EMBL/GenBank/DDBJ databases">
        <title>Lomoglobus Profundus gen. nov., sp. nov., a novel member of the phylum Verrucomicrobia, isolated from deep-marine sediment of South China Sea.</title>
        <authorList>
            <person name="Ahmad T."/>
            <person name="Ishaq S.E."/>
            <person name="Wang F."/>
        </authorList>
    </citation>
    <scope>NUCLEOTIDE SEQUENCE</scope>
    <source>
        <strain evidence="6">LMO-M01</strain>
    </source>
</reference>
<dbReference type="KEGG" id="slom:PXH66_06385"/>
<protein>
    <submittedName>
        <fullName evidence="6">Cytochrome c</fullName>
    </submittedName>
</protein>
<dbReference type="GO" id="GO:0020037">
    <property type="term" value="F:heme binding"/>
    <property type="evidence" value="ECO:0007669"/>
    <property type="project" value="InterPro"/>
</dbReference>
<evidence type="ECO:0000256" key="1">
    <source>
        <dbReference type="ARBA" id="ARBA00022617"/>
    </source>
</evidence>
<dbReference type="AlphaFoldDB" id="A0AAF0CR04"/>
<keyword evidence="2 4" id="KW-0479">Metal-binding</keyword>
<keyword evidence="7" id="KW-1185">Reference proteome</keyword>
<accession>A0AAF0CR04</accession>
<dbReference type="InterPro" id="IPR036909">
    <property type="entry name" value="Cyt_c-like_dom_sf"/>
</dbReference>
<dbReference type="RefSeq" id="WP_330929080.1">
    <property type="nucleotide sequence ID" value="NZ_CP119075.1"/>
</dbReference>
<proteinExistence type="predicted"/>
<keyword evidence="1 4" id="KW-0349">Heme</keyword>
<evidence type="ECO:0000313" key="7">
    <source>
        <dbReference type="Proteomes" id="UP001218638"/>
    </source>
</evidence>
<feature type="domain" description="Cytochrome c" evidence="5">
    <location>
        <begin position="100"/>
        <end position="185"/>
    </location>
</feature>
<dbReference type="Gene3D" id="1.10.760.10">
    <property type="entry name" value="Cytochrome c-like domain"/>
    <property type="match status" value="1"/>
</dbReference>
<dbReference type="Proteomes" id="UP001218638">
    <property type="component" value="Chromosome"/>
</dbReference>
<dbReference type="PROSITE" id="PS51007">
    <property type="entry name" value="CYTC"/>
    <property type="match status" value="1"/>
</dbReference>
<dbReference type="EMBL" id="CP119075">
    <property type="protein sequence ID" value="WED66474.1"/>
    <property type="molecule type" value="Genomic_DNA"/>
</dbReference>
<dbReference type="InterPro" id="IPR009056">
    <property type="entry name" value="Cyt_c-like_dom"/>
</dbReference>
<evidence type="ECO:0000256" key="3">
    <source>
        <dbReference type="ARBA" id="ARBA00023004"/>
    </source>
</evidence>
<dbReference type="SUPFAM" id="SSF46626">
    <property type="entry name" value="Cytochrome c"/>
    <property type="match status" value="1"/>
</dbReference>
<dbReference type="PANTHER" id="PTHR40394:SF2">
    <property type="entry name" value="QUINOL:CYTOCHROME C OXIDOREDUCTASE MEMBRANE PROTEIN"/>
    <property type="match status" value="1"/>
</dbReference>
<keyword evidence="3 4" id="KW-0408">Iron</keyword>
<dbReference type="PANTHER" id="PTHR40394">
    <property type="entry name" value="LIPOPROTEIN-RELATED"/>
    <property type="match status" value="1"/>
</dbReference>
<evidence type="ECO:0000256" key="4">
    <source>
        <dbReference type="PROSITE-ProRule" id="PRU00433"/>
    </source>
</evidence>
<evidence type="ECO:0000313" key="6">
    <source>
        <dbReference type="EMBL" id="WED66474.1"/>
    </source>
</evidence>
<sequence>MRYVYLSVFFLVVLTVGALGFRGSISTKPPLEVFPDMDRQSKYLPQDRSEFFADGRTDRPLPAGVVARGDLKADTHLDLGRDASGEFARGFPVALTIDRQFIDRGRERYEIYCAPCHGNMADGRGIVTQYGWGTPANLHSDLYRSQAEGEIFNTITHGKNTMFGYGDKLVSEDRWAVIAYVRALQRSQDGRLSDVPASHQAELN</sequence>